<dbReference type="InterPro" id="IPR008756">
    <property type="entry name" value="Peptidase_M56"/>
</dbReference>
<dbReference type="Proteomes" id="UP000292424">
    <property type="component" value="Chromosome"/>
</dbReference>
<dbReference type="PANTHER" id="PTHR34978">
    <property type="entry name" value="POSSIBLE SENSOR-TRANSDUCER PROTEIN BLAR"/>
    <property type="match status" value="1"/>
</dbReference>
<feature type="transmembrane region" description="Helical" evidence="1">
    <location>
        <begin position="45"/>
        <end position="65"/>
    </location>
</feature>
<evidence type="ECO:0000256" key="1">
    <source>
        <dbReference type="SAM" id="Phobius"/>
    </source>
</evidence>
<keyword evidence="1" id="KW-0812">Transmembrane</keyword>
<accession>A0A5P2FV95</accession>
<feature type="transmembrane region" description="Helical" evidence="1">
    <location>
        <begin position="194"/>
        <end position="216"/>
    </location>
</feature>
<dbReference type="RefSeq" id="WP_131328281.1">
    <property type="nucleotide sequence ID" value="NZ_CP044016.1"/>
</dbReference>
<dbReference type="PANTHER" id="PTHR34978:SF3">
    <property type="entry name" value="SLR0241 PROTEIN"/>
    <property type="match status" value="1"/>
</dbReference>
<dbReference type="KEGG" id="arac:E0W69_001580"/>
<keyword evidence="1" id="KW-0472">Membrane</keyword>
<sequence length="512" mass="58793">MNQIYTILISHFTEAIAYNLALGAIFWALLLFTRKYAAINTKSNYTIGLFMQSILFINFLYFLLTNPSSKLNETNSFNLNNNFNINNYISIIYVSLLLFKIVKLSIQNNRQISYSQIENDKFSQLQNWVKRKKEQFGITRNIQIQISDKLKSPFTKGVFLPIIVLPLAAINQMSTYQMEAILMHELTHIKRMDYLWNALQLIMETILYFNPFMYWIGKMVREDRELICDKNVILNGYNSVEYIKSLLFFTKDQDLKKSDLVALNITGNQPSEFYNRVITLLGKENKRSNNIWSFPALILGFVSIFALAKSNIQFGSNNAKVISATSSLVTLTDGNNNFQKFYADKINNSSENIDNQIINSNKIIRNKSVTITKHINIPKKRVFVSTPKIASKEIEPAPIVANSNFSLARYLPIDNSNIKIFKKVVSKDKIVYQIDYQNNTNKNALFNKLIQAFAQQNTIMASSVSNIYYARNNVVEEQKIIQLNTAENNYVFISTGSALQIVVSKNPLNNIN</sequence>
<feature type="transmembrane region" description="Helical" evidence="1">
    <location>
        <begin position="157"/>
        <end position="174"/>
    </location>
</feature>
<evidence type="ECO:0000259" key="2">
    <source>
        <dbReference type="Pfam" id="PF05569"/>
    </source>
</evidence>
<organism evidence="3 4">
    <name type="scientific">Rhizosphaericola mali</name>
    <dbReference type="NCBI Taxonomy" id="2545455"/>
    <lineage>
        <taxon>Bacteria</taxon>
        <taxon>Pseudomonadati</taxon>
        <taxon>Bacteroidota</taxon>
        <taxon>Chitinophagia</taxon>
        <taxon>Chitinophagales</taxon>
        <taxon>Chitinophagaceae</taxon>
        <taxon>Rhizosphaericola</taxon>
    </lineage>
</organism>
<protein>
    <submittedName>
        <fullName evidence="3">M56 family metallopeptidase</fullName>
    </submittedName>
</protein>
<reference evidence="3 4" key="1">
    <citation type="submission" date="2019-09" db="EMBL/GenBank/DDBJ databases">
        <title>Complete genome sequence of Arachidicoccus sp. B3-10 isolated from apple orchard soil.</title>
        <authorList>
            <person name="Kim H.S."/>
            <person name="Han K.-I."/>
            <person name="Suh M.K."/>
            <person name="Lee K.C."/>
            <person name="Eom M.K."/>
            <person name="Kim J.-S."/>
            <person name="Kang S.W."/>
            <person name="Sin Y."/>
            <person name="Lee J.-S."/>
        </authorList>
    </citation>
    <scope>NUCLEOTIDE SEQUENCE [LARGE SCALE GENOMIC DNA]</scope>
    <source>
        <strain evidence="3 4">B3-10</strain>
    </source>
</reference>
<evidence type="ECO:0000313" key="4">
    <source>
        <dbReference type="Proteomes" id="UP000292424"/>
    </source>
</evidence>
<feature type="transmembrane region" description="Helical" evidence="1">
    <location>
        <begin position="85"/>
        <end position="102"/>
    </location>
</feature>
<dbReference type="Pfam" id="PF05569">
    <property type="entry name" value="Peptidase_M56"/>
    <property type="match status" value="1"/>
</dbReference>
<keyword evidence="1" id="KW-1133">Transmembrane helix</keyword>
<feature type="transmembrane region" description="Helical" evidence="1">
    <location>
        <begin position="291"/>
        <end position="308"/>
    </location>
</feature>
<feature type="domain" description="Peptidase M56" evidence="2">
    <location>
        <begin position="72"/>
        <end position="260"/>
    </location>
</feature>
<dbReference type="InterPro" id="IPR052173">
    <property type="entry name" value="Beta-lactam_resp_regulator"/>
</dbReference>
<gene>
    <name evidence="3" type="ORF">E0W69_001580</name>
</gene>
<dbReference type="AlphaFoldDB" id="A0A5P2FV95"/>
<dbReference type="Gene3D" id="3.30.2010.10">
    <property type="entry name" value="Metalloproteases ('zincins'), catalytic domain"/>
    <property type="match status" value="1"/>
</dbReference>
<proteinExistence type="predicted"/>
<dbReference type="OrthoDB" id="15218at2"/>
<keyword evidence="4" id="KW-1185">Reference proteome</keyword>
<evidence type="ECO:0000313" key="3">
    <source>
        <dbReference type="EMBL" id="QES87404.1"/>
    </source>
</evidence>
<name>A0A5P2FV95_9BACT</name>
<feature type="transmembrane region" description="Helical" evidence="1">
    <location>
        <begin position="15"/>
        <end position="33"/>
    </location>
</feature>
<dbReference type="EMBL" id="CP044016">
    <property type="protein sequence ID" value="QES87404.1"/>
    <property type="molecule type" value="Genomic_DNA"/>
</dbReference>
<dbReference type="CDD" id="cd07341">
    <property type="entry name" value="M56_BlaR1_MecR1_like"/>
    <property type="match status" value="1"/>
</dbReference>